<name>A0A482TF25_HALHI</name>
<evidence type="ECO:0000313" key="3">
    <source>
        <dbReference type="Proteomes" id="UP000293535"/>
    </source>
</evidence>
<evidence type="ECO:0008006" key="4">
    <source>
        <dbReference type="Google" id="ProtNLM"/>
    </source>
</evidence>
<feature type="compositionally biased region" description="Acidic residues" evidence="1">
    <location>
        <begin position="38"/>
        <end position="52"/>
    </location>
</feature>
<feature type="region of interest" description="Disordered" evidence="1">
    <location>
        <begin position="1"/>
        <end position="121"/>
    </location>
</feature>
<comment type="caution">
    <text evidence="2">The sequence shown here is derived from an EMBL/GenBank/DDBJ whole genome shotgun (WGS) entry which is preliminary data.</text>
</comment>
<gene>
    <name evidence="2" type="ORF">ELS20_05080</name>
</gene>
<evidence type="ECO:0000256" key="1">
    <source>
        <dbReference type="SAM" id="MobiDB-lite"/>
    </source>
</evidence>
<dbReference type="Gene3D" id="2.60.40.10">
    <property type="entry name" value="Immunoglobulins"/>
    <property type="match status" value="1"/>
</dbReference>
<dbReference type="Proteomes" id="UP000293535">
    <property type="component" value="Unassembled WGS sequence"/>
</dbReference>
<feature type="compositionally biased region" description="Low complexity" evidence="1">
    <location>
        <begin position="24"/>
        <end position="37"/>
    </location>
</feature>
<dbReference type="EMBL" id="RZIG01000002">
    <property type="protein sequence ID" value="RYJ11517.1"/>
    <property type="molecule type" value="Genomic_DNA"/>
</dbReference>
<evidence type="ECO:0000313" key="2">
    <source>
        <dbReference type="EMBL" id="RYJ11517.1"/>
    </source>
</evidence>
<accession>A0A482TF25</accession>
<feature type="region of interest" description="Disordered" evidence="1">
    <location>
        <begin position="206"/>
        <end position="227"/>
    </location>
</feature>
<feature type="compositionally biased region" description="Low complexity" evidence="1">
    <location>
        <begin position="73"/>
        <end position="83"/>
    </location>
</feature>
<dbReference type="InterPro" id="IPR013783">
    <property type="entry name" value="Ig-like_fold"/>
</dbReference>
<sequence>ADSDVGAADTDDSGGNSDDDTDSSGDGSNDSGDSDNSGSEDSDGSDNDDDSQSDGGIYDEITGSDGNENGTSTDGTNATARNGTTGGGAPAGNTTGDGNETAGFGTEVGTDGEPTPEGQGNADLQIREASLSADWVRAGFNTTVRTTVKNARPRPVNETLTVTVDGEPVTTDEVALEPGEETVVETEFEAVNGTVRVNGETAGPLTVENQSIPATDSDDRATTAAQGPGFSLRQVGVGVAILAVVGWTRRGLRRQRDR</sequence>
<protein>
    <recommendedName>
        <fullName evidence="4">CARDB domain-containing protein</fullName>
    </recommendedName>
</protein>
<dbReference type="AlphaFoldDB" id="A0A482TF25"/>
<feature type="compositionally biased region" description="Acidic residues" evidence="1">
    <location>
        <begin position="1"/>
        <end position="23"/>
    </location>
</feature>
<organism evidence="2 3">
    <name type="scientific">Haloarcula hispanica</name>
    <dbReference type="NCBI Taxonomy" id="51589"/>
    <lineage>
        <taxon>Archaea</taxon>
        <taxon>Methanobacteriati</taxon>
        <taxon>Methanobacteriota</taxon>
        <taxon>Stenosarchaea group</taxon>
        <taxon>Halobacteria</taxon>
        <taxon>Halobacteriales</taxon>
        <taxon>Haloarculaceae</taxon>
        <taxon>Haloarcula</taxon>
    </lineage>
</organism>
<reference evidence="2 3" key="1">
    <citation type="submission" date="2018-12" db="EMBL/GenBank/DDBJ databases">
        <title>Draft genome sequence of Haloarcula hispinica strain 18.1, an halophilic archaeon isolated from Chott El Jerid of Southern Tunisia.</title>
        <authorList>
            <person name="Najjari A."/>
            <person name="Ben Dhia O."/>
            <person name="Ferjani R."/>
            <person name="Mahjoubi M."/>
            <person name="Sghaier H."/>
            <person name="Elshahed M."/>
            <person name="Ouzari H.I."/>
            <person name="Cherid A."/>
            <person name="Youssef N."/>
        </authorList>
    </citation>
    <scope>NUCLEOTIDE SEQUENCE [LARGE SCALE GENOMIC DNA]</scope>
    <source>
        <strain evidence="2 3">18.1</strain>
    </source>
</reference>
<proteinExistence type="predicted"/>
<feature type="non-terminal residue" evidence="2">
    <location>
        <position position="1"/>
    </location>
</feature>